<protein>
    <recommendedName>
        <fullName evidence="3">Dioxygenase</fullName>
    </recommendedName>
</protein>
<reference evidence="1 2" key="1">
    <citation type="submission" date="2024-04" db="EMBL/GenBank/DDBJ databases">
        <title>Human intestinal bacterial collection.</title>
        <authorList>
            <person name="Pauvert C."/>
            <person name="Hitch T.C.A."/>
            <person name="Clavel T."/>
        </authorList>
    </citation>
    <scope>NUCLEOTIDE SEQUENCE [LARGE SCALE GENOMIC DNA]</scope>
    <source>
        <strain evidence="1 2">CLA-AA-H197</strain>
    </source>
</reference>
<evidence type="ECO:0000313" key="1">
    <source>
        <dbReference type="EMBL" id="MEQ2637604.1"/>
    </source>
</evidence>
<dbReference type="InterPro" id="IPR013785">
    <property type="entry name" value="Aldolase_TIM"/>
</dbReference>
<sequence length="335" mass="34797">MSDQSNAIAGADQPSARRSIIFTDGTGDIGEVVPAADGPSPIEGRLRKAPLRVPEGYGECTGFTLFGRRIHSLLYSTDVAVIRNSNADAIFAVYPFTAQPAITQALLTVAEAPLFVGVGGGTTTGRRAAELAAVSEMQGAAGVVLNSPATPDMVAQVVSTVDIPVVASITRFDEVARQKVEAGARIINVAAGRNTATVIRELREAYPNLPILATGGKTHKVTSATVEAGANALIWAPPSITELQRDMMVRYREREATEDAGTEDAGAVAGASAIEAEPAAAPMPDITDMPVADVPAGVVDTVPPEAEAAVPAGKPFVSPFKSRLPRLPFLGRHGR</sequence>
<dbReference type="SUPFAM" id="SSF51395">
    <property type="entry name" value="FMN-linked oxidoreductases"/>
    <property type="match status" value="1"/>
</dbReference>
<dbReference type="EMBL" id="JBBNGS010000006">
    <property type="protein sequence ID" value="MEQ2637604.1"/>
    <property type="molecule type" value="Genomic_DNA"/>
</dbReference>
<proteinExistence type="predicted"/>
<evidence type="ECO:0000313" key="2">
    <source>
        <dbReference type="Proteomes" id="UP001478817"/>
    </source>
</evidence>
<dbReference type="RefSeq" id="WP_349182154.1">
    <property type="nucleotide sequence ID" value="NZ_JBBNGS010000006.1"/>
</dbReference>
<comment type="caution">
    <text evidence="1">The sequence shown here is derived from an EMBL/GenBank/DDBJ whole genome shotgun (WGS) entry which is preliminary data.</text>
</comment>
<gene>
    <name evidence="1" type="ORF">AAAT05_04520</name>
</gene>
<keyword evidence="2" id="KW-1185">Reference proteome</keyword>
<name>A0ABV1IFC5_9ACTN</name>
<dbReference type="Gene3D" id="3.20.20.70">
    <property type="entry name" value="Aldolase class I"/>
    <property type="match status" value="1"/>
</dbReference>
<accession>A0ABV1IFC5</accession>
<evidence type="ECO:0008006" key="3">
    <source>
        <dbReference type="Google" id="ProtNLM"/>
    </source>
</evidence>
<dbReference type="Proteomes" id="UP001478817">
    <property type="component" value="Unassembled WGS sequence"/>
</dbReference>
<organism evidence="1 2">
    <name type="scientific">Paratractidigestivibacter faecalis</name>
    <dbReference type="NCBI Taxonomy" id="2292441"/>
    <lineage>
        <taxon>Bacteria</taxon>
        <taxon>Bacillati</taxon>
        <taxon>Actinomycetota</taxon>
        <taxon>Coriobacteriia</taxon>
        <taxon>Coriobacteriales</taxon>
        <taxon>Atopobiaceae</taxon>
        <taxon>Paratractidigestivibacter</taxon>
    </lineage>
</organism>